<proteinExistence type="inferred from homology"/>
<name>A0A3G2L100_9FLAO</name>
<evidence type="ECO:0000313" key="8">
    <source>
        <dbReference type="Proteomes" id="UP000276309"/>
    </source>
</evidence>
<feature type="signal peptide" evidence="3">
    <location>
        <begin position="1"/>
        <end position="25"/>
    </location>
</feature>
<dbReference type="NCBIfam" id="TIGR01730">
    <property type="entry name" value="RND_mfp"/>
    <property type="match status" value="1"/>
</dbReference>
<dbReference type="InterPro" id="IPR058625">
    <property type="entry name" value="MdtA-like_BSH"/>
</dbReference>
<comment type="subcellular location">
    <subcellularLocation>
        <location evidence="1">Cell envelope</location>
    </subcellularLocation>
</comment>
<dbReference type="Gene3D" id="2.40.420.20">
    <property type="match status" value="1"/>
</dbReference>
<dbReference type="GO" id="GO:0022857">
    <property type="term" value="F:transmembrane transporter activity"/>
    <property type="evidence" value="ECO:0007669"/>
    <property type="project" value="InterPro"/>
</dbReference>
<feature type="domain" description="Multidrug resistance protein MdtA-like C-terminal permuted SH3" evidence="6">
    <location>
        <begin position="290"/>
        <end position="347"/>
    </location>
</feature>
<dbReference type="PROSITE" id="PS51257">
    <property type="entry name" value="PROKAR_LIPOPROTEIN"/>
    <property type="match status" value="1"/>
</dbReference>
<dbReference type="Gene3D" id="2.40.30.170">
    <property type="match status" value="1"/>
</dbReference>
<dbReference type="Gene3D" id="2.40.50.100">
    <property type="match status" value="1"/>
</dbReference>
<evidence type="ECO:0000259" key="6">
    <source>
        <dbReference type="Pfam" id="PF25967"/>
    </source>
</evidence>
<dbReference type="Pfam" id="PF25944">
    <property type="entry name" value="Beta-barrel_RND"/>
    <property type="match status" value="1"/>
</dbReference>
<evidence type="ECO:0000259" key="4">
    <source>
        <dbReference type="Pfam" id="PF25917"/>
    </source>
</evidence>
<dbReference type="KEGG" id="emar:D1013_00220"/>
<dbReference type="Pfam" id="PF25967">
    <property type="entry name" value="RND-MFP_C"/>
    <property type="match status" value="1"/>
</dbReference>
<evidence type="ECO:0000256" key="2">
    <source>
        <dbReference type="ARBA" id="ARBA00009477"/>
    </source>
</evidence>
<evidence type="ECO:0000259" key="5">
    <source>
        <dbReference type="Pfam" id="PF25944"/>
    </source>
</evidence>
<feature type="domain" description="Multidrug resistance protein MdtA-like beta-barrel" evidence="5">
    <location>
        <begin position="199"/>
        <end position="281"/>
    </location>
</feature>
<dbReference type="InterPro" id="IPR006143">
    <property type="entry name" value="RND_pump_MFP"/>
</dbReference>
<dbReference type="RefSeq" id="WP_121846970.1">
    <property type="nucleotide sequence ID" value="NZ_CP032050.1"/>
</dbReference>
<dbReference type="GO" id="GO:0005886">
    <property type="term" value="C:plasma membrane"/>
    <property type="evidence" value="ECO:0007669"/>
    <property type="project" value="TreeGrafter"/>
</dbReference>
<dbReference type="Proteomes" id="UP000276309">
    <property type="component" value="Chromosome"/>
</dbReference>
<dbReference type="Pfam" id="PF25917">
    <property type="entry name" value="BSH_RND"/>
    <property type="match status" value="1"/>
</dbReference>
<protein>
    <submittedName>
        <fullName evidence="7">Efflux RND transporter periplasmic adaptor subunit</fullName>
    </submittedName>
</protein>
<feature type="chain" id="PRO_5018256114" evidence="3">
    <location>
        <begin position="26"/>
        <end position="361"/>
    </location>
</feature>
<sequence>MKKLSLIILLAAGTLLSSCFGTTSASPQAAAAPPPSLKVATLNKQDMTTYDLYSTTIEGKQNVEIRPKVSGFIQEIYVEEGQKVKKGQLLFKLETETLSQDANAAKAAVNAAQVEVDKLKPLVDKEIISNVQLETAKAQLEQAKSGYESISANIAYSRITSPVDGYIGEIPFKVGTLVSNTTTMPLTTVSDISEVRAYFSLNEKELLEIKKRVAKEGRTIDITKAPEVELIMVNGETYDQKGKIAMVNNLINTTTGSVALRADFNNPNLLLSSGSTGEIKIPAERKDIFVIPMTATVDLQGNKMVYIMSEDSTVTSKPITIVDQTQNEYLVEEGLEEGTTLVVEGVSKLKSGQKISPITKS</sequence>
<dbReference type="AlphaFoldDB" id="A0A3G2L100"/>
<keyword evidence="3" id="KW-0732">Signal</keyword>
<dbReference type="InterPro" id="IPR058626">
    <property type="entry name" value="MdtA-like_b-barrel"/>
</dbReference>
<accession>A0A3G2L100</accession>
<dbReference type="GO" id="GO:0046677">
    <property type="term" value="P:response to antibiotic"/>
    <property type="evidence" value="ECO:0007669"/>
    <property type="project" value="TreeGrafter"/>
</dbReference>
<evidence type="ECO:0000256" key="3">
    <source>
        <dbReference type="SAM" id="SignalP"/>
    </source>
</evidence>
<dbReference type="PANTHER" id="PTHR30158">
    <property type="entry name" value="ACRA/E-RELATED COMPONENT OF DRUG EFFLUX TRANSPORTER"/>
    <property type="match status" value="1"/>
</dbReference>
<dbReference type="SUPFAM" id="SSF111369">
    <property type="entry name" value="HlyD-like secretion proteins"/>
    <property type="match status" value="1"/>
</dbReference>
<comment type="similarity">
    <text evidence="2">Belongs to the membrane fusion protein (MFP) (TC 8.A.1) family.</text>
</comment>
<dbReference type="GO" id="GO:0030313">
    <property type="term" value="C:cell envelope"/>
    <property type="evidence" value="ECO:0007669"/>
    <property type="project" value="UniProtKB-SubCell"/>
</dbReference>
<keyword evidence="8" id="KW-1185">Reference proteome</keyword>
<organism evidence="7 8">
    <name type="scientific">Euzebyella marina</name>
    <dbReference type="NCBI Taxonomy" id="1761453"/>
    <lineage>
        <taxon>Bacteria</taxon>
        <taxon>Pseudomonadati</taxon>
        <taxon>Bacteroidota</taxon>
        <taxon>Flavobacteriia</taxon>
        <taxon>Flavobacteriales</taxon>
        <taxon>Flavobacteriaceae</taxon>
        <taxon>Euzebyella</taxon>
    </lineage>
</organism>
<evidence type="ECO:0000256" key="1">
    <source>
        <dbReference type="ARBA" id="ARBA00004196"/>
    </source>
</evidence>
<dbReference type="Gene3D" id="1.10.287.470">
    <property type="entry name" value="Helix hairpin bin"/>
    <property type="match status" value="1"/>
</dbReference>
<feature type="domain" description="Multidrug resistance protein MdtA-like barrel-sandwich hybrid" evidence="4">
    <location>
        <begin position="62"/>
        <end position="189"/>
    </location>
</feature>
<dbReference type="EMBL" id="CP032050">
    <property type="protein sequence ID" value="AYN65915.1"/>
    <property type="molecule type" value="Genomic_DNA"/>
</dbReference>
<dbReference type="InterPro" id="IPR058627">
    <property type="entry name" value="MdtA-like_C"/>
</dbReference>
<reference evidence="7 8" key="1">
    <citation type="submission" date="2018-08" db="EMBL/GenBank/DDBJ databases">
        <title>The reduced genetic potential of extracellular carbohydrate catabolism in Euzebyella marina RN62, a Flavobacteriia bacterium isolated from the hadal water.</title>
        <authorList>
            <person name="Xue C."/>
        </authorList>
    </citation>
    <scope>NUCLEOTIDE SEQUENCE [LARGE SCALE GENOMIC DNA]</scope>
    <source>
        <strain evidence="7 8">RN62</strain>
    </source>
</reference>
<dbReference type="PANTHER" id="PTHR30158:SF23">
    <property type="entry name" value="MULTIDRUG RESISTANCE PROTEIN MEXA"/>
    <property type="match status" value="1"/>
</dbReference>
<gene>
    <name evidence="7" type="ORF">D1013_00220</name>
</gene>
<dbReference type="OrthoDB" id="9801814at2"/>
<evidence type="ECO:0000313" key="7">
    <source>
        <dbReference type="EMBL" id="AYN65915.1"/>
    </source>
</evidence>